<dbReference type="PANTHER" id="PTHR47027">
    <property type="entry name" value="REVERSE TRANSCRIPTASE DOMAIN-CONTAINING PROTEIN"/>
    <property type="match status" value="1"/>
</dbReference>
<proteinExistence type="predicted"/>
<dbReference type="Pfam" id="PF00078">
    <property type="entry name" value="RVT_1"/>
    <property type="match status" value="1"/>
</dbReference>
<organism evidence="2 3">
    <name type="scientific">Romanomermis culicivorax</name>
    <name type="common">Nematode worm</name>
    <dbReference type="NCBI Taxonomy" id="13658"/>
    <lineage>
        <taxon>Eukaryota</taxon>
        <taxon>Metazoa</taxon>
        <taxon>Ecdysozoa</taxon>
        <taxon>Nematoda</taxon>
        <taxon>Enoplea</taxon>
        <taxon>Dorylaimia</taxon>
        <taxon>Mermithida</taxon>
        <taxon>Mermithoidea</taxon>
        <taxon>Mermithidae</taxon>
        <taxon>Romanomermis</taxon>
    </lineage>
</organism>
<evidence type="ECO:0000313" key="3">
    <source>
        <dbReference type="WBParaSite" id="nRc.2.0.1.t40822-RA"/>
    </source>
</evidence>
<dbReference type="OMA" id="CTHTEEG"/>
<sequence>MLNGFLSGARNVPELDCSLLVCNNICLFKAEAFTLAVGLSCQQVSKIDRNFTSNPAICCNDGLNGRPLKSNVRNMDMISVEDRTKDVSFLISKELGGFGLPALKIQNLYLDSSCCTHTEEGNTSYFTIDSSMRQWRILSPFLFLLVIDFVMQKATDRDGLGILWQEPNRLMDLDFVDDIALLGARKKSTEDMTTSLEREAANIGLWISGNKTKIMRIGYAVAIDPVTIGQQQVEEIDKFSYLDSILKNDGNADHDLASRTGKAGAVFRRLKPIWLTPKINIVTKIRLLNTIVFPTTIYPYGTWKTPARIVKRLNVAQQQWLRQIL</sequence>
<accession>A0A915KPL7</accession>
<protein>
    <submittedName>
        <fullName evidence="3">Reverse transcriptase domain-containing protein</fullName>
    </submittedName>
</protein>
<dbReference type="Proteomes" id="UP000887565">
    <property type="component" value="Unplaced"/>
</dbReference>
<dbReference type="AlphaFoldDB" id="A0A915KPL7"/>
<reference evidence="3" key="1">
    <citation type="submission" date="2022-11" db="UniProtKB">
        <authorList>
            <consortium name="WormBaseParasite"/>
        </authorList>
    </citation>
    <scope>IDENTIFICATION</scope>
</reference>
<keyword evidence="2" id="KW-1185">Reference proteome</keyword>
<name>A0A915KPL7_ROMCU</name>
<dbReference type="WBParaSite" id="nRc.2.0.1.t40822-RA">
    <property type="protein sequence ID" value="nRc.2.0.1.t40822-RA"/>
    <property type="gene ID" value="nRc.2.0.1.g40822"/>
</dbReference>
<evidence type="ECO:0000313" key="2">
    <source>
        <dbReference type="Proteomes" id="UP000887565"/>
    </source>
</evidence>
<evidence type="ECO:0000259" key="1">
    <source>
        <dbReference type="Pfam" id="PF00078"/>
    </source>
</evidence>
<dbReference type="PANTHER" id="PTHR47027:SF25">
    <property type="entry name" value="REVERSE TRANSCRIPTASE DOMAIN-CONTAINING PROTEIN"/>
    <property type="match status" value="1"/>
</dbReference>
<feature type="domain" description="Reverse transcriptase" evidence="1">
    <location>
        <begin position="95"/>
        <end position="229"/>
    </location>
</feature>
<dbReference type="InterPro" id="IPR000477">
    <property type="entry name" value="RT_dom"/>
</dbReference>